<keyword evidence="12" id="KW-1185">Reference proteome</keyword>
<dbReference type="GO" id="GO:0030182">
    <property type="term" value="P:neuron differentiation"/>
    <property type="evidence" value="ECO:0007669"/>
    <property type="project" value="TreeGrafter"/>
</dbReference>
<reference evidence="13" key="1">
    <citation type="submission" date="2017-02" db="UniProtKB">
        <authorList>
            <consortium name="WormBaseParasite"/>
        </authorList>
    </citation>
    <scope>IDENTIFICATION</scope>
</reference>
<dbReference type="SUPFAM" id="SSF57667">
    <property type="entry name" value="beta-beta-alpha zinc fingers"/>
    <property type="match status" value="1"/>
</dbReference>
<evidence type="ECO:0000256" key="7">
    <source>
        <dbReference type="ARBA" id="ARBA00023163"/>
    </source>
</evidence>
<evidence type="ECO:0000256" key="5">
    <source>
        <dbReference type="ARBA" id="ARBA00022833"/>
    </source>
</evidence>
<keyword evidence="5" id="KW-0862">Zinc</keyword>
<dbReference type="Proteomes" id="UP000046393">
    <property type="component" value="Unplaced"/>
</dbReference>
<dbReference type="GO" id="GO:0001227">
    <property type="term" value="F:DNA-binding transcription repressor activity, RNA polymerase II-specific"/>
    <property type="evidence" value="ECO:0007669"/>
    <property type="project" value="TreeGrafter"/>
</dbReference>
<evidence type="ECO:0000256" key="6">
    <source>
        <dbReference type="ARBA" id="ARBA00023015"/>
    </source>
</evidence>
<evidence type="ECO:0000313" key="12">
    <source>
        <dbReference type="Proteomes" id="UP000046393"/>
    </source>
</evidence>
<dbReference type="PANTHER" id="PTHR15065">
    <property type="entry name" value="INSULINOMA-ASSOCIATED 1"/>
    <property type="match status" value="1"/>
</dbReference>
<comment type="subcellular location">
    <subcellularLocation>
        <location evidence="1">Nucleus</location>
    </subcellularLocation>
</comment>
<dbReference type="AlphaFoldDB" id="A0A0N5AXY9"/>
<keyword evidence="7" id="KW-0804">Transcription</keyword>
<feature type="region of interest" description="Disordered" evidence="10">
    <location>
        <begin position="112"/>
        <end position="155"/>
    </location>
</feature>
<evidence type="ECO:0000256" key="2">
    <source>
        <dbReference type="ARBA" id="ARBA00022723"/>
    </source>
</evidence>
<proteinExistence type="predicted"/>
<evidence type="ECO:0000256" key="4">
    <source>
        <dbReference type="ARBA" id="ARBA00022771"/>
    </source>
</evidence>
<organism evidence="12 13">
    <name type="scientific">Syphacia muris</name>
    <dbReference type="NCBI Taxonomy" id="451379"/>
    <lineage>
        <taxon>Eukaryota</taxon>
        <taxon>Metazoa</taxon>
        <taxon>Ecdysozoa</taxon>
        <taxon>Nematoda</taxon>
        <taxon>Chromadorea</taxon>
        <taxon>Rhabditida</taxon>
        <taxon>Spirurina</taxon>
        <taxon>Oxyuridomorpha</taxon>
        <taxon>Oxyuroidea</taxon>
        <taxon>Oxyuridae</taxon>
        <taxon>Syphacia</taxon>
    </lineage>
</organism>
<evidence type="ECO:0000256" key="3">
    <source>
        <dbReference type="ARBA" id="ARBA00022737"/>
    </source>
</evidence>
<evidence type="ECO:0000256" key="1">
    <source>
        <dbReference type="ARBA" id="ARBA00004123"/>
    </source>
</evidence>
<dbReference type="PANTHER" id="PTHR15065:SF4">
    <property type="entry name" value="LD18634P"/>
    <property type="match status" value="1"/>
</dbReference>
<keyword evidence="2" id="KW-0479">Metal-binding</keyword>
<keyword evidence="3" id="KW-0677">Repeat</keyword>
<dbReference type="GO" id="GO:0017053">
    <property type="term" value="C:transcription repressor complex"/>
    <property type="evidence" value="ECO:0007669"/>
    <property type="project" value="TreeGrafter"/>
</dbReference>
<dbReference type="PROSITE" id="PS00028">
    <property type="entry name" value="ZINC_FINGER_C2H2_1"/>
    <property type="match status" value="1"/>
</dbReference>
<dbReference type="WBParaSite" id="SMUV_0000982401-mRNA-1">
    <property type="protein sequence ID" value="SMUV_0000982401-mRNA-1"/>
    <property type="gene ID" value="SMUV_0000982401"/>
</dbReference>
<dbReference type="GO" id="GO:0008270">
    <property type="term" value="F:zinc ion binding"/>
    <property type="evidence" value="ECO:0007669"/>
    <property type="project" value="UniProtKB-KW"/>
</dbReference>
<keyword evidence="4 9" id="KW-0863">Zinc-finger</keyword>
<evidence type="ECO:0000313" key="13">
    <source>
        <dbReference type="WBParaSite" id="SMUV_0000982401-mRNA-1"/>
    </source>
</evidence>
<evidence type="ECO:0000259" key="11">
    <source>
        <dbReference type="PROSITE" id="PS50157"/>
    </source>
</evidence>
<evidence type="ECO:0000256" key="8">
    <source>
        <dbReference type="ARBA" id="ARBA00023242"/>
    </source>
</evidence>
<keyword evidence="8" id="KW-0539">Nucleus</keyword>
<dbReference type="SMART" id="SM00355">
    <property type="entry name" value="ZnF_C2H2"/>
    <property type="match status" value="3"/>
</dbReference>
<accession>A0A0N5AXY9</accession>
<keyword evidence="6" id="KW-0805">Transcription regulation</keyword>
<dbReference type="GO" id="GO:0000978">
    <property type="term" value="F:RNA polymerase II cis-regulatory region sequence-specific DNA binding"/>
    <property type="evidence" value="ECO:0007669"/>
    <property type="project" value="TreeGrafter"/>
</dbReference>
<sequence length="321" mass="35734">MGVINTIPEAIRRYFEAMSMSDFVARHLLSLCSGTPVTELPTAPSTSKEHNSTNDTAAAAAAVKDFITNSADYTAALQLMQFQMLCQPHILNNFLAQFAQLNSFNNFSTKVIPNNNTEDTVRERKRTASRNSDDSVTKKPKASKRLAEDSETSSPVSGMFIKEASAVPPPDELQAVADLDDTAAFVDVSEESRRKIAKIENVIGDCICALCKVKYDDVFRLAQHRCPRIIHEEYRCPECEKVFSCPANLASHRRWHKPKNSAETAECSQCFKIFESKKQLKSHQQHCLQSSDATDINSNINTNKTNNNSSTLSQILQLNLP</sequence>
<feature type="domain" description="C2H2-type" evidence="11">
    <location>
        <begin position="234"/>
        <end position="261"/>
    </location>
</feature>
<dbReference type="InterPro" id="IPR042972">
    <property type="entry name" value="INSM1/2"/>
</dbReference>
<dbReference type="GO" id="GO:0005634">
    <property type="term" value="C:nucleus"/>
    <property type="evidence" value="ECO:0007669"/>
    <property type="project" value="UniProtKB-SubCell"/>
</dbReference>
<evidence type="ECO:0000256" key="10">
    <source>
        <dbReference type="SAM" id="MobiDB-lite"/>
    </source>
</evidence>
<dbReference type="InterPro" id="IPR036236">
    <property type="entry name" value="Znf_C2H2_sf"/>
</dbReference>
<dbReference type="GO" id="GO:0010564">
    <property type="term" value="P:regulation of cell cycle process"/>
    <property type="evidence" value="ECO:0007669"/>
    <property type="project" value="TreeGrafter"/>
</dbReference>
<dbReference type="PROSITE" id="PS50157">
    <property type="entry name" value="ZINC_FINGER_C2H2_2"/>
    <property type="match status" value="2"/>
</dbReference>
<dbReference type="FunFam" id="3.30.160.60:FF:001896">
    <property type="entry name" value="insulinoma-associated protein 1b"/>
    <property type="match status" value="1"/>
</dbReference>
<dbReference type="STRING" id="451379.A0A0N5AXY9"/>
<dbReference type="Gene3D" id="3.30.160.60">
    <property type="entry name" value="Classic Zinc Finger"/>
    <property type="match status" value="1"/>
</dbReference>
<protein>
    <submittedName>
        <fullName evidence="13">C2H2-type domain-containing protein</fullName>
    </submittedName>
</protein>
<dbReference type="InterPro" id="IPR013087">
    <property type="entry name" value="Znf_C2H2_type"/>
</dbReference>
<evidence type="ECO:0000256" key="9">
    <source>
        <dbReference type="PROSITE-ProRule" id="PRU00042"/>
    </source>
</evidence>
<feature type="domain" description="C2H2-type" evidence="11">
    <location>
        <begin position="265"/>
        <end position="294"/>
    </location>
</feature>
<name>A0A0N5AXY9_9BILA</name>